<dbReference type="SUPFAM" id="SSF52540">
    <property type="entry name" value="P-loop containing nucleoside triphosphate hydrolases"/>
    <property type="match status" value="1"/>
</dbReference>
<dbReference type="InterPro" id="IPR003442">
    <property type="entry name" value="T6A_TsaE"/>
</dbReference>
<evidence type="ECO:0000256" key="5">
    <source>
        <dbReference type="ARBA" id="ARBA00022694"/>
    </source>
</evidence>
<dbReference type="PANTHER" id="PTHR33540:SF2">
    <property type="entry name" value="TRNA THREONYLCARBAMOYLADENOSINE BIOSYNTHESIS PROTEIN TSAE"/>
    <property type="match status" value="1"/>
</dbReference>
<evidence type="ECO:0000256" key="8">
    <source>
        <dbReference type="ARBA" id="ARBA00022840"/>
    </source>
</evidence>
<keyword evidence="4" id="KW-0963">Cytoplasm</keyword>
<keyword evidence="5" id="KW-0819">tRNA processing</keyword>
<evidence type="ECO:0000256" key="3">
    <source>
        <dbReference type="ARBA" id="ARBA00019010"/>
    </source>
</evidence>
<dbReference type="Gene3D" id="3.40.50.300">
    <property type="entry name" value="P-loop containing nucleotide triphosphate hydrolases"/>
    <property type="match status" value="1"/>
</dbReference>
<name>A0A644XJI9_9ZZZZ</name>
<evidence type="ECO:0000313" key="11">
    <source>
        <dbReference type="EMBL" id="MPM15971.1"/>
    </source>
</evidence>
<organism evidence="11">
    <name type="scientific">bioreactor metagenome</name>
    <dbReference type="NCBI Taxonomy" id="1076179"/>
    <lineage>
        <taxon>unclassified sequences</taxon>
        <taxon>metagenomes</taxon>
        <taxon>ecological metagenomes</taxon>
    </lineage>
</organism>
<dbReference type="GO" id="GO:0005737">
    <property type="term" value="C:cytoplasm"/>
    <property type="evidence" value="ECO:0007669"/>
    <property type="project" value="UniProtKB-SubCell"/>
</dbReference>
<evidence type="ECO:0000256" key="10">
    <source>
        <dbReference type="ARBA" id="ARBA00032441"/>
    </source>
</evidence>
<accession>A0A644XJI9</accession>
<comment type="similarity">
    <text evidence="2">Belongs to the TsaE family.</text>
</comment>
<keyword evidence="8" id="KW-0067">ATP-binding</keyword>
<keyword evidence="7" id="KW-0547">Nucleotide-binding</keyword>
<dbReference type="GO" id="GO:0046872">
    <property type="term" value="F:metal ion binding"/>
    <property type="evidence" value="ECO:0007669"/>
    <property type="project" value="UniProtKB-KW"/>
</dbReference>
<evidence type="ECO:0000256" key="2">
    <source>
        <dbReference type="ARBA" id="ARBA00007599"/>
    </source>
</evidence>
<evidence type="ECO:0000256" key="6">
    <source>
        <dbReference type="ARBA" id="ARBA00022723"/>
    </source>
</evidence>
<keyword evidence="9" id="KW-0460">Magnesium</keyword>
<evidence type="ECO:0000256" key="9">
    <source>
        <dbReference type="ARBA" id="ARBA00022842"/>
    </source>
</evidence>
<keyword evidence="6" id="KW-0479">Metal-binding</keyword>
<proteinExistence type="inferred from homology"/>
<sequence>MIYRSESELETERLAEALAKTLTPGAVVAFTGDLGAGKTAFVRGMARGLGIAQRVTSPTFTIVNEYEGGRLPLFHFDLYRLSGEDELFEIGWEDYLRRGGVCAVEWSEVAPELLEEGCLRVDLRRNGEENIRLITITGGGDDLAATLGEVTKS</sequence>
<comment type="caution">
    <text evidence="11">The sequence shown here is derived from an EMBL/GenBank/DDBJ whole genome shotgun (WGS) entry which is preliminary data.</text>
</comment>
<dbReference type="InterPro" id="IPR027417">
    <property type="entry name" value="P-loop_NTPase"/>
</dbReference>
<comment type="subcellular location">
    <subcellularLocation>
        <location evidence="1">Cytoplasm</location>
    </subcellularLocation>
</comment>
<gene>
    <name evidence="11" type="primary">tsaE_16</name>
    <name evidence="11" type="ORF">SDC9_62345</name>
</gene>
<protein>
    <recommendedName>
        <fullName evidence="3">tRNA threonylcarbamoyladenosine biosynthesis protein TsaE</fullName>
    </recommendedName>
    <alternativeName>
        <fullName evidence="10">t(6)A37 threonylcarbamoyladenosine biosynthesis protein TsaE</fullName>
    </alternativeName>
</protein>
<dbReference type="EMBL" id="VSSQ01002529">
    <property type="protein sequence ID" value="MPM15971.1"/>
    <property type="molecule type" value="Genomic_DNA"/>
</dbReference>
<evidence type="ECO:0000256" key="4">
    <source>
        <dbReference type="ARBA" id="ARBA00022490"/>
    </source>
</evidence>
<dbReference type="NCBIfam" id="TIGR00150">
    <property type="entry name" value="T6A_YjeE"/>
    <property type="match status" value="1"/>
</dbReference>
<dbReference type="GO" id="GO:0002949">
    <property type="term" value="P:tRNA threonylcarbamoyladenosine modification"/>
    <property type="evidence" value="ECO:0007669"/>
    <property type="project" value="InterPro"/>
</dbReference>
<dbReference type="Pfam" id="PF02367">
    <property type="entry name" value="TsaE"/>
    <property type="match status" value="1"/>
</dbReference>
<dbReference type="PANTHER" id="PTHR33540">
    <property type="entry name" value="TRNA THREONYLCARBAMOYLADENOSINE BIOSYNTHESIS PROTEIN TSAE"/>
    <property type="match status" value="1"/>
</dbReference>
<evidence type="ECO:0000256" key="7">
    <source>
        <dbReference type="ARBA" id="ARBA00022741"/>
    </source>
</evidence>
<evidence type="ECO:0000256" key="1">
    <source>
        <dbReference type="ARBA" id="ARBA00004496"/>
    </source>
</evidence>
<dbReference type="AlphaFoldDB" id="A0A644XJI9"/>
<reference evidence="11" key="1">
    <citation type="submission" date="2019-08" db="EMBL/GenBank/DDBJ databases">
        <authorList>
            <person name="Kucharzyk K."/>
            <person name="Murdoch R.W."/>
            <person name="Higgins S."/>
            <person name="Loffler F."/>
        </authorList>
    </citation>
    <scope>NUCLEOTIDE SEQUENCE</scope>
</reference>
<dbReference type="GO" id="GO:0005524">
    <property type="term" value="F:ATP binding"/>
    <property type="evidence" value="ECO:0007669"/>
    <property type="project" value="UniProtKB-KW"/>
</dbReference>